<evidence type="ECO:0000313" key="2">
    <source>
        <dbReference type="Proteomes" id="UP000297753"/>
    </source>
</evidence>
<evidence type="ECO:0000313" key="1">
    <source>
        <dbReference type="EMBL" id="TFH92726.1"/>
    </source>
</evidence>
<reference evidence="1 2" key="1">
    <citation type="submission" date="2019-01" db="EMBL/GenBank/DDBJ databases">
        <title>Vibrio BEI176 sp. nov, a marine bacterium isolated from China: eastern marignal seas.</title>
        <authorList>
            <person name="Li B."/>
        </authorList>
    </citation>
    <scope>NUCLEOTIDE SEQUENCE [LARGE SCALE GENOMIC DNA]</scope>
    <source>
        <strain evidence="1 2">BEI176</strain>
    </source>
</reference>
<proteinExistence type="predicted"/>
<accession>A0A4Y8WJ89</accession>
<dbReference type="OrthoDB" id="5829898at2"/>
<dbReference type="EMBL" id="SATR01000004">
    <property type="protein sequence ID" value="TFH92726.1"/>
    <property type="molecule type" value="Genomic_DNA"/>
</dbReference>
<sequence length="150" mass="17518">MTDLELEFEHIYLEVKAQRWHQVERFLFSYYCYKHDYVSKLGKPDWELARQSVAHSTHCKSLKESTLEPVVPLSVVIGEIKRYWRDGELTPSNLRRVLDTLLDYVLISKAELQALKNAGLQNAMPASWYQSQERIPTERLTSVGIEITPH</sequence>
<organism evidence="1 2">
    <name type="scientific">Vibrio ouci</name>
    <dbReference type="NCBI Taxonomy" id="2499078"/>
    <lineage>
        <taxon>Bacteria</taxon>
        <taxon>Pseudomonadati</taxon>
        <taxon>Pseudomonadota</taxon>
        <taxon>Gammaproteobacteria</taxon>
        <taxon>Vibrionales</taxon>
        <taxon>Vibrionaceae</taxon>
        <taxon>Vibrio</taxon>
    </lineage>
</organism>
<keyword evidence="2" id="KW-1185">Reference proteome</keyword>
<gene>
    <name evidence="1" type="ORF">ELS82_04075</name>
</gene>
<comment type="caution">
    <text evidence="1">The sequence shown here is derived from an EMBL/GenBank/DDBJ whole genome shotgun (WGS) entry which is preliminary data.</text>
</comment>
<dbReference type="RefSeq" id="WP_134834326.1">
    <property type="nucleotide sequence ID" value="NZ_SATR01000004.1"/>
</dbReference>
<dbReference type="Proteomes" id="UP000297753">
    <property type="component" value="Unassembled WGS sequence"/>
</dbReference>
<name>A0A4Y8WJ89_9VIBR</name>
<protein>
    <submittedName>
        <fullName evidence="1">Uncharacterized protein</fullName>
    </submittedName>
</protein>
<dbReference type="AlphaFoldDB" id="A0A4Y8WJ89"/>